<dbReference type="Proteomes" id="UP000887013">
    <property type="component" value="Unassembled WGS sequence"/>
</dbReference>
<keyword evidence="2" id="KW-1185">Reference proteome</keyword>
<dbReference type="AlphaFoldDB" id="A0A8X6THC0"/>
<accession>A0A8X6THC0</accession>
<name>A0A8X6THC0_NEPPI</name>
<organism evidence="1 2">
    <name type="scientific">Nephila pilipes</name>
    <name type="common">Giant wood spider</name>
    <name type="synonym">Nephila maculata</name>
    <dbReference type="NCBI Taxonomy" id="299642"/>
    <lineage>
        <taxon>Eukaryota</taxon>
        <taxon>Metazoa</taxon>
        <taxon>Ecdysozoa</taxon>
        <taxon>Arthropoda</taxon>
        <taxon>Chelicerata</taxon>
        <taxon>Arachnida</taxon>
        <taxon>Araneae</taxon>
        <taxon>Araneomorphae</taxon>
        <taxon>Entelegynae</taxon>
        <taxon>Araneoidea</taxon>
        <taxon>Nephilidae</taxon>
        <taxon>Nephila</taxon>
    </lineage>
</organism>
<dbReference type="EMBL" id="BMAW01104920">
    <property type="protein sequence ID" value="GFT16930.1"/>
    <property type="molecule type" value="Genomic_DNA"/>
</dbReference>
<protein>
    <submittedName>
        <fullName evidence="1">Uncharacterized protein</fullName>
    </submittedName>
</protein>
<evidence type="ECO:0000313" key="2">
    <source>
        <dbReference type="Proteomes" id="UP000887013"/>
    </source>
</evidence>
<comment type="caution">
    <text evidence="1">The sequence shown here is derived from an EMBL/GenBank/DDBJ whole genome shotgun (WGS) entry which is preliminary data.</text>
</comment>
<reference evidence="1" key="1">
    <citation type="submission" date="2020-08" db="EMBL/GenBank/DDBJ databases">
        <title>Multicomponent nature underlies the extraordinary mechanical properties of spider dragline silk.</title>
        <authorList>
            <person name="Kono N."/>
            <person name="Nakamura H."/>
            <person name="Mori M."/>
            <person name="Yoshida Y."/>
            <person name="Ohtoshi R."/>
            <person name="Malay A.D."/>
            <person name="Moran D.A.P."/>
            <person name="Tomita M."/>
            <person name="Numata K."/>
            <person name="Arakawa K."/>
        </authorList>
    </citation>
    <scope>NUCLEOTIDE SEQUENCE</scope>
</reference>
<proteinExistence type="predicted"/>
<evidence type="ECO:0000313" key="1">
    <source>
        <dbReference type="EMBL" id="GFT16930.1"/>
    </source>
</evidence>
<gene>
    <name evidence="1" type="ORF">NPIL_618951</name>
</gene>
<sequence>MNIVTLIRTVLVDDKNTIQLDKLKYSLLNQPINANHAVDVTCRTNFSSSVLRGGLVHSGKEVFVADGKLNLAVTLSFAL</sequence>